<protein>
    <submittedName>
        <fullName evidence="1">Uncharacterized protein</fullName>
    </submittedName>
</protein>
<dbReference type="AlphaFoldDB" id="A0A0V1GF93"/>
<dbReference type="EMBL" id="JYDV01003044">
    <property type="protein sequence ID" value="KRY96909.1"/>
    <property type="molecule type" value="Genomic_DNA"/>
</dbReference>
<accession>A0A0V1GF93</accession>
<evidence type="ECO:0000313" key="2">
    <source>
        <dbReference type="Proteomes" id="UP000054826"/>
    </source>
</evidence>
<gene>
    <name evidence="1" type="ORF">T4C_8705</name>
</gene>
<evidence type="ECO:0000313" key="1">
    <source>
        <dbReference type="EMBL" id="KRY96909.1"/>
    </source>
</evidence>
<organism evidence="1 2">
    <name type="scientific">Trichinella pseudospiralis</name>
    <name type="common">Parasitic roundworm</name>
    <dbReference type="NCBI Taxonomy" id="6337"/>
    <lineage>
        <taxon>Eukaryota</taxon>
        <taxon>Metazoa</taxon>
        <taxon>Ecdysozoa</taxon>
        <taxon>Nematoda</taxon>
        <taxon>Enoplea</taxon>
        <taxon>Dorylaimia</taxon>
        <taxon>Trichinellida</taxon>
        <taxon>Trichinellidae</taxon>
        <taxon>Trichinella</taxon>
    </lineage>
</organism>
<comment type="caution">
    <text evidence="1">The sequence shown here is derived from an EMBL/GenBank/DDBJ whole genome shotgun (WGS) entry which is preliminary data.</text>
</comment>
<sequence length="38" mass="4459">MCGELVSFPRLQGVGENLHIFLVLWGEEIRAFREKMPR</sequence>
<dbReference type="Proteomes" id="UP000054826">
    <property type="component" value="Unassembled WGS sequence"/>
</dbReference>
<name>A0A0V1GF93_TRIPS</name>
<proteinExistence type="predicted"/>
<reference evidence="1 2" key="1">
    <citation type="submission" date="2015-01" db="EMBL/GenBank/DDBJ databases">
        <title>Evolution of Trichinella species and genotypes.</title>
        <authorList>
            <person name="Korhonen P.K."/>
            <person name="Edoardo P."/>
            <person name="Giuseppe L.R."/>
            <person name="Gasser R.B."/>
        </authorList>
    </citation>
    <scope>NUCLEOTIDE SEQUENCE [LARGE SCALE GENOMIC DNA]</scope>
    <source>
        <strain evidence="1">ISS176</strain>
    </source>
</reference>